<evidence type="ECO:0000313" key="3">
    <source>
        <dbReference type="EMBL" id="KKG05233.1"/>
    </source>
</evidence>
<evidence type="ECO:0000313" key="18">
    <source>
        <dbReference type="EMBL" id="KKH70353.1"/>
    </source>
</evidence>
<evidence type="ECO:0000313" key="25">
    <source>
        <dbReference type="EMBL" id="KKH94325.1"/>
    </source>
</evidence>
<gene>
    <name evidence="3" type="ORF">DU31_00500</name>
    <name evidence="4" type="ORF">DU33_03910</name>
    <name evidence="2" type="ORF">DU40_14825</name>
    <name evidence="6" type="ORF">DU45_09000</name>
    <name evidence="13" type="ORF">DU50_20280</name>
    <name evidence="12" type="ORF">DU54_17040</name>
    <name evidence="7" type="ORF">DU55_09820</name>
    <name evidence="10" type="ORF">DU56_03020</name>
    <name evidence="5" type="ORF">DU64_07710</name>
    <name evidence="9" type="ORF">DU66_08250</name>
    <name evidence="11" type="ORF">DU68_08970</name>
    <name evidence="8" type="ORF">DU69_17190</name>
    <name evidence="17" type="ORF">DU73_11570</name>
    <name evidence="16" type="ORF">DU75_20325</name>
    <name evidence="15" type="ORF">DU76_00655</name>
    <name evidence="19" type="ORF">DU77_03375</name>
    <name evidence="20" type="ORF">DU78_06055</name>
    <name evidence="24" type="ORF">DU79_09150</name>
    <name evidence="27" type="ORF">DU81_03115</name>
    <name evidence="22" type="ORF">DU82_02655</name>
    <name evidence="26" type="ORF">DU83_16385</name>
    <name evidence="25" type="ORF">DU84_01505</name>
    <name evidence="14" type="ORF">DU85_15040</name>
    <name evidence="21" type="ORF">DU86_00685</name>
    <name evidence="18" type="ORF">DU87_10710</name>
    <name evidence="23" type="ORF">DU88_17215</name>
</gene>
<accession>A0A0F8HTV0</accession>
<evidence type="ECO:0000313" key="12">
    <source>
        <dbReference type="EMBL" id="KKH35987.1"/>
    </source>
</evidence>
<evidence type="ECO:0000313" key="30">
    <source>
        <dbReference type="Proteomes" id="UP000033864"/>
    </source>
</evidence>
<dbReference type="Proteomes" id="UP000034547">
    <property type="component" value="Unassembled WGS sequence"/>
</dbReference>
<evidence type="ECO:0000313" key="21">
    <source>
        <dbReference type="EMBL" id="KKH76131.1"/>
    </source>
</evidence>
<evidence type="ECO:0000313" key="51">
    <source>
        <dbReference type="Proteomes" id="UP000034925"/>
    </source>
</evidence>
<dbReference type="EMBL" id="JJPP01000070">
    <property type="protein sequence ID" value="KKG80096.1"/>
    <property type="molecule type" value="Genomic_DNA"/>
</dbReference>
<keyword evidence="1" id="KW-1133">Transmembrane helix</keyword>
<keyword evidence="1" id="KW-0812">Transmembrane</keyword>
<evidence type="ECO:0000313" key="24">
    <source>
        <dbReference type="EMBL" id="KKH89242.1"/>
    </source>
</evidence>
<evidence type="ECO:0000313" key="22">
    <source>
        <dbReference type="EMBL" id="KKH83171.1"/>
    </source>
</evidence>
<evidence type="ECO:0000313" key="8">
    <source>
        <dbReference type="EMBL" id="KKG88397.1"/>
    </source>
</evidence>
<dbReference type="EMBL" id="JJPU01000067">
    <property type="protein sequence ID" value="KKG98699.1"/>
    <property type="molecule type" value="Genomic_DNA"/>
</dbReference>
<dbReference type="Proteomes" id="UP000033933">
    <property type="component" value="Unassembled WGS sequence"/>
</dbReference>
<dbReference type="EMBL" id="JJQS01000113">
    <property type="protein sequence ID" value="KKH72764.1"/>
    <property type="molecule type" value="Genomic_DNA"/>
</dbReference>
<dbReference type="Proteomes" id="UP000034566">
    <property type="component" value="Unassembled WGS sequence"/>
</dbReference>
<dbReference type="EMBL" id="JJQV01000079">
    <property type="protein sequence ID" value="KKH83171.1"/>
    <property type="molecule type" value="Genomic_DNA"/>
</dbReference>
<evidence type="ECO:0000313" key="9">
    <source>
        <dbReference type="EMBL" id="KKG98699.1"/>
    </source>
</evidence>
<dbReference type="Proteomes" id="UP000034021">
    <property type="component" value="Unassembled WGS sequence"/>
</dbReference>
<dbReference type="EMBL" id="JJQZ01000116">
    <property type="protein sequence ID" value="KKH94325.1"/>
    <property type="molecule type" value="Genomic_DNA"/>
</dbReference>
<evidence type="ECO:0000313" key="33">
    <source>
        <dbReference type="Proteomes" id="UP000034021"/>
    </source>
</evidence>
<dbReference type="EMBL" id="JJRB01000115">
    <property type="protein sequence ID" value="KKI01913.1"/>
    <property type="molecule type" value="Genomic_DNA"/>
</dbReference>
<evidence type="ECO:0000313" key="49">
    <source>
        <dbReference type="Proteomes" id="UP000034842"/>
    </source>
</evidence>
<evidence type="ECO:0000313" key="10">
    <source>
        <dbReference type="EMBL" id="KKH03550.1"/>
    </source>
</evidence>
<evidence type="ECO:0000313" key="7">
    <source>
        <dbReference type="EMBL" id="KKG80096.1"/>
    </source>
</evidence>
<evidence type="ECO:0000313" key="23">
    <source>
        <dbReference type="EMBL" id="KKH86627.1"/>
    </source>
</evidence>
<dbReference type="EMBL" id="JJPW01000013">
    <property type="protein sequence ID" value="KKH03550.1"/>
    <property type="molecule type" value="Genomic_DNA"/>
</dbReference>
<evidence type="ECO:0000313" key="52">
    <source>
        <dbReference type="Proteomes" id="UP000034937"/>
    </source>
</evidence>
<dbReference type="Proteomes" id="UP000034872">
    <property type="component" value="Unassembled WGS sequence"/>
</dbReference>
<evidence type="ECO:0000313" key="4">
    <source>
        <dbReference type="EMBL" id="KKG51294.1"/>
    </source>
</evidence>
<evidence type="ECO:0000313" key="13">
    <source>
        <dbReference type="EMBL" id="KKH44708.1"/>
    </source>
</evidence>
<dbReference type="EMBL" id="JJPK01000031">
    <property type="protein sequence ID" value="KKG63739.1"/>
    <property type="molecule type" value="Genomic_DNA"/>
</dbReference>
<evidence type="ECO:0000313" key="35">
    <source>
        <dbReference type="Proteomes" id="UP000034142"/>
    </source>
</evidence>
<dbReference type="AlphaFoldDB" id="A0A0F8HTV0"/>
<evidence type="ECO:0000313" key="20">
    <source>
        <dbReference type="EMBL" id="KKH75269.1"/>
    </source>
</evidence>
<evidence type="ECO:0000313" key="29">
    <source>
        <dbReference type="Proteomes" id="UP000033835"/>
    </source>
</evidence>
<dbReference type="Proteomes" id="UP000034937">
    <property type="component" value="Unassembled WGS sequence"/>
</dbReference>
<evidence type="ECO:0000313" key="2">
    <source>
        <dbReference type="EMBL" id="KKG02337.1"/>
    </source>
</evidence>
<dbReference type="Proteomes" id="UP000034468">
    <property type="component" value="Unassembled WGS sequence"/>
</dbReference>
<evidence type="ECO:0000313" key="6">
    <source>
        <dbReference type="EMBL" id="KKG63739.1"/>
    </source>
</evidence>
<evidence type="ECO:0000313" key="11">
    <source>
        <dbReference type="EMBL" id="KKH03802.1"/>
    </source>
</evidence>
<dbReference type="EMBL" id="JJQW01000091">
    <property type="protein sequence ID" value="KKH86627.1"/>
    <property type="molecule type" value="Genomic_DNA"/>
</dbReference>
<comment type="caution">
    <text evidence="7">The sequence shown here is derived from an EMBL/GenBank/DDBJ whole genome shotgun (WGS) entry which is preliminary data.</text>
</comment>
<dbReference type="PATRIC" id="fig|2209.42.peg.853"/>
<evidence type="ECO:0000313" key="36">
    <source>
        <dbReference type="Proteomes" id="UP000034188"/>
    </source>
</evidence>
<dbReference type="EMBL" id="JJQX01000228">
    <property type="protein sequence ID" value="KKH89242.1"/>
    <property type="molecule type" value="Genomic_DNA"/>
</dbReference>
<dbReference type="EMBL" id="JJQO01000315">
    <property type="protein sequence ID" value="KKH59625.1"/>
    <property type="molecule type" value="Genomic_DNA"/>
</dbReference>
<evidence type="ECO:0000313" key="42">
    <source>
        <dbReference type="Proteomes" id="UP000034566"/>
    </source>
</evidence>
<evidence type="ECO:0000313" key="45">
    <source>
        <dbReference type="Proteomes" id="UP000034668"/>
    </source>
</evidence>
<dbReference type="Proteomes" id="UP000034142">
    <property type="component" value="Unassembled WGS sequence"/>
</dbReference>
<dbReference type="EMBL" id="JJPI01000124">
    <property type="protein sequence ID" value="KKG51294.1"/>
    <property type="molecule type" value="Genomic_DNA"/>
</dbReference>
<evidence type="ECO:0000313" key="19">
    <source>
        <dbReference type="EMBL" id="KKH72764.1"/>
    </source>
</evidence>
<dbReference type="EMBL" id="JJQT01000184">
    <property type="protein sequence ID" value="KKH75269.1"/>
    <property type="molecule type" value="Genomic_DNA"/>
</dbReference>
<evidence type="ECO:0000313" key="28">
    <source>
        <dbReference type="Proteomes" id="UP000033814"/>
    </source>
</evidence>
<evidence type="ECO:0000313" key="34">
    <source>
        <dbReference type="Proteomes" id="UP000034040"/>
    </source>
</evidence>
<dbReference type="EMBL" id="JJQJ01000177">
    <property type="protein sequence ID" value="KKH45511.1"/>
    <property type="molecule type" value="Genomic_DNA"/>
</dbReference>
<feature type="transmembrane region" description="Helical" evidence="1">
    <location>
        <begin position="50"/>
        <end position="68"/>
    </location>
</feature>
<dbReference type="Proteomes" id="UP000034925">
    <property type="component" value="Unassembled WGS sequence"/>
</dbReference>
<dbReference type="EMBL" id="JJQH01000006">
    <property type="protein sequence ID" value="KKH44708.1"/>
    <property type="molecule type" value="Genomic_DNA"/>
</dbReference>
<dbReference type="Proteomes" id="UP000033864">
    <property type="component" value="Unassembled WGS sequence"/>
</dbReference>
<dbReference type="EMBL" id="JJOR01000068">
    <property type="protein sequence ID" value="KKG05233.1"/>
    <property type="molecule type" value="Genomic_DNA"/>
</dbReference>
<evidence type="ECO:0000313" key="43">
    <source>
        <dbReference type="Proteomes" id="UP000034597"/>
    </source>
</evidence>
<dbReference type="Proteomes" id="UP000034657">
    <property type="component" value="Unassembled WGS sequence"/>
</dbReference>
<dbReference type="Proteomes" id="UP000034692">
    <property type="component" value="Unassembled WGS sequence"/>
</dbReference>
<reference evidence="28 29" key="1">
    <citation type="journal article" date="2015" name="ISME J.">
        <title>Genomic and phenotypic differentiation among Methanosarcina mazei populations from Columbia River sediment.</title>
        <authorList>
            <person name="Youngblut N.D."/>
            <person name="Wirth J.S."/>
            <person name="Henriksen J.R."/>
            <person name="Smith M."/>
            <person name="Simon H."/>
            <person name="Metcalf W.W."/>
            <person name="Whitaker R.J."/>
        </authorList>
    </citation>
    <scope>NUCLEOTIDE SEQUENCE [LARGE SCALE GENOMIC DNA]</scope>
    <source>
        <strain evidence="12 47">1.H.A.1A.1</strain>
        <strain evidence="13 33">1.H.A.1A.3</strain>
        <strain evidence="14 30">1.H.A.1A.6</strain>
        <strain evidence="15 37">1.H.A.2.3</strain>
        <strain evidence="16 46">1.H.A.2.7</strain>
        <strain evidence="17">1.H.A.2.8</strain>
        <strain evidence="18 32">1.H.M.0.1</strain>
        <strain evidence="21 51">1.H.M.1A.1</strain>
        <strain evidence="19 34">1.H.M.1A.2</strain>
        <strain evidence="20 49">1.H.M.1A.3</strain>
        <strain evidence="22 28">1.H.M.2.2</strain>
        <strain evidence="23 52">1.H.M.2.3</strain>
        <strain evidence="24 45">1.H.M.2.4</strain>
        <strain evidence="25 50">1.H.T.2.1</strain>
        <strain evidence="27 31">1.H.T.2.3</strain>
        <strain evidence="26 41">1.H.T.2.5</strain>
        <strain evidence="3 35">2.F.A.2.3</strain>
        <strain evidence="2 43">2.F.T.0.2</strain>
        <strain evidence="4 36">3.F.T.1A.1</strain>
        <strain evidence="5 39">3.F.T.1A.2</strain>
        <strain evidence="6 42">3.F.T.1A.4</strain>
        <strain evidence="7 48">3.H.A.2.4</strain>
        <strain evidence="8 44">3.H.M.1A.1</strain>
        <strain evidence="9 40">3.H.M.1B.1</strain>
        <strain evidence="11 29">3.H.M.1B.2</strain>
        <strain evidence="10 38">3.H.M.1B.5</strain>
    </source>
</reference>
<evidence type="ECO:0000256" key="1">
    <source>
        <dbReference type="SAM" id="Phobius"/>
    </source>
</evidence>
<dbReference type="Proteomes" id="UP000034279">
    <property type="component" value="Unassembled WGS sequence"/>
</dbReference>
<evidence type="ECO:0000313" key="17">
    <source>
        <dbReference type="EMBL" id="KKH59705.1"/>
    </source>
</evidence>
<dbReference type="Proteomes" id="UP000034842">
    <property type="component" value="Unassembled WGS sequence"/>
</dbReference>
<dbReference type="EMBL" id="JJQQ01000001">
    <property type="protein sequence ID" value="KKH70353.1"/>
    <property type="molecule type" value="Genomic_DNA"/>
</dbReference>
<evidence type="ECO:0000313" key="39">
    <source>
        <dbReference type="Proteomes" id="UP000034279"/>
    </source>
</evidence>
<proteinExistence type="predicted"/>
<evidence type="ECO:0000313" key="15">
    <source>
        <dbReference type="EMBL" id="KKH56979.1"/>
    </source>
</evidence>
<evidence type="ECO:0000313" key="40">
    <source>
        <dbReference type="Proteomes" id="UP000034468"/>
    </source>
</evidence>
<evidence type="ECO:0000313" key="31">
    <source>
        <dbReference type="Proteomes" id="UP000033885"/>
    </source>
</evidence>
<dbReference type="EMBL" id="JJQM01000052">
    <property type="protein sequence ID" value="KKH56979.1"/>
    <property type="molecule type" value="Genomic_DNA"/>
</dbReference>
<evidence type="ECO:0000313" key="16">
    <source>
        <dbReference type="EMBL" id="KKH59625.1"/>
    </source>
</evidence>
<dbReference type="Proteomes" id="UP000034597">
    <property type="component" value="Unassembled WGS sequence"/>
</dbReference>
<evidence type="ECO:0000313" key="48">
    <source>
        <dbReference type="Proteomes" id="UP000034817"/>
    </source>
</evidence>
<evidence type="ECO:0000313" key="5">
    <source>
        <dbReference type="EMBL" id="KKG59633.1"/>
    </source>
</evidence>
<evidence type="ECO:0000313" key="41">
    <source>
        <dbReference type="Proteomes" id="UP000034547"/>
    </source>
</evidence>
<dbReference type="EMBL" id="JJQP01000332">
    <property type="protein sequence ID" value="KKH59705.1"/>
    <property type="molecule type" value="Genomic_DNA"/>
</dbReference>
<dbReference type="Proteomes" id="UP000033835">
    <property type="component" value="Unassembled WGS sequence"/>
</dbReference>
<dbReference type="Proteomes" id="UP000034758">
    <property type="component" value="Unassembled WGS sequence"/>
</dbReference>
<name>A0A0F8HTV0_METMZ</name>
<dbReference type="EMBL" id="JJPV01000007">
    <property type="protein sequence ID" value="KKH03802.1"/>
    <property type="molecule type" value="Genomic_DNA"/>
</dbReference>
<dbReference type="EMBL" id="JJQG01000125">
    <property type="protein sequence ID" value="KKH35987.1"/>
    <property type="molecule type" value="Genomic_DNA"/>
</dbReference>
<evidence type="ECO:0000313" key="37">
    <source>
        <dbReference type="Proteomes" id="UP000034232"/>
    </source>
</evidence>
<dbReference type="Proteomes" id="UP000034253">
    <property type="component" value="Unassembled WGS sequence"/>
</dbReference>
<dbReference type="Proteomes" id="UP000034232">
    <property type="component" value="Unassembled WGS sequence"/>
</dbReference>
<dbReference type="EMBL" id="JJPT01000144">
    <property type="protein sequence ID" value="KKG88397.1"/>
    <property type="molecule type" value="Genomic_DNA"/>
</dbReference>
<evidence type="ECO:0000313" key="50">
    <source>
        <dbReference type="Proteomes" id="UP000034872"/>
    </source>
</evidence>
<evidence type="ECO:0000313" key="46">
    <source>
        <dbReference type="Proteomes" id="UP000034692"/>
    </source>
</evidence>
<dbReference type="EMBL" id="JJRA01000008">
    <property type="protein sequence ID" value="KKI06621.1"/>
    <property type="molecule type" value="Genomic_DNA"/>
</dbReference>
<dbReference type="Proteomes" id="UP000033814">
    <property type="component" value="Unassembled WGS sequence"/>
</dbReference>
<evidence type="ECO:0000313" key="44">
    <source>
        <dbReference type="Proteomes" id="UP000034657"/>
    </source>
</evidence>
<dbReference type="Proteomes" id="UP000033885">
    <property type="component" value="Unassembled WGS sequence"/>
</dbReference>
<dbReference type="EMBL" id="JJOT01000062">
    <property type="protein sequence ID" value="KKG02337.1"/>
    <property type="molecule type" value="Genomic_DNA"/>
</dbReference>
<keyword evidence="1" id="KW-0472">Membrane</keyword>
<evidence type="ECO:0000313" key="32">
    <source>
        <dbReference type="Proteomes" id="UP000033933"/>
    </source>
</evidence>
<sequence>MEYVRKTYPICGNEFIVLKKVDEKAIYCTLECLSAAQGKVKRESILRGDCINSFCSVVNLAIYFFHYFSNFFNPYFL</sequence>
<dbReference type="Proteomes" id="UP000034188">
    <property type="component" value="Unassembled WGS sequence"/>
</dbReference>
<protein>
    <submittedName>
        <fullName evidence="7">Uncharacterized protein</fullName>
    </submittedName>
</protein>
<dbReference type="EMBL" id="JJQR01000064">
    <property type="protein sequence ID" value="KKH76131.1"/>
    <property type="molecule type" value="Genomic_DNA"/>
</dbReference>
<dbReference type="Proteomes" id="UP000034668">
    <property type="component" value="Unassembled WGS sequence"/>
</dbReference>
<evidence type="ECO:0000313" key="47">
    <source>
        <dbReference type="Proteomes" id="UP000034758"/>
    </source>
</evidence>
<evidence type="ECO:0000313" key="14">
    <source>
        <dbReference type="EMBL" id="KKH45511.1"/>
    </source>
</evidence>
<dbReference type="EMBL" id="JJPJ01000117">
    <property type="protein sequence ID" value="KKG59633.1"/>
    <property type="molecule type" value="Genomic_DNA"/>
</dbReference>
<evidence type="ECO:0000313" key="38">
    <source>
        <dbReference type="Proteomes" id="UP000034253"/>
    </source>
</evidence>
<evidence type="ECO:0000313" key="27">
    <source>
        <dbReference type="EMBL" id="KKI06621.1"/>
    </source>
</evidence>
<evidence type="ECO:0000313" key="26">
    <source>
        <dbReference type="EMBL" id="KKI01913.1"/>
    </source>
</evidence>
<organism evidence="7 48">
    <name type="scientific">Methanosarcina mazei</name>
    <name type="common">Methanosarcina frisia</name>
    <dbReference type="NCBI Taxonomy" id="2209"/>
    <lineage>
        <taxon>Archaea</taxon>
        <taxon>Methanobacteriati</taxon>
        <taxon>Methanobacteriota</taxon>
        <taxon>Stenosarchaea group</taxon>
        <taxon>Methanomicrobia</taxon>
        <taxon>Methanosarcinales</taxon>
        <taxon>Methanosarcinaceae</taxon>
        <taxon>Methanosarcina</taxon>
    </lineage>
</organism>
<dbReference type="Proteomes" id="UP000034817">
    <property type="component" value="Unassembled WGS sequence"/>
</dbReference>
<dbReference type="Proteomes" id="UP000034040">
    <property type="component" value="Unassembled WGS sequence"/>
</dbReference>